<feature type="compositionally biased region" description="Pro residues" evidence="4">
    <location>
        <begin position="151"/>
        <end position="160"/>
    </location>
</feature>
<dbReference type="EMBL" id="JBJQOH010000003">
    <property type="protein sequence ID" value="KAL3690682.1"/>
    <property type="molecule type" value="Genomic_DNA"/>
</dbReference>
<evidence type="ECO:0000256" key="3">
    <source>
        <dbReference type="PROSITE-ProRule" id="PRU00339"/>
    </source>
</evidence>
<keyword evidence="6" id="KW-1185">Reference proteome</keyword>
<comment type="caution">
    <text evidence="5">The sequence shown here is derived from an EMBL/GenBank/DDBJ whole genome shotgun (WGS) entry which is preliminary data.</text>
</comment>
<feature type="compositionally biased region" description="Pro residues" evidence="4">
    <location>
        <begin position="124"/>
        <end position="137"/>
    </location>
</feature>
<dbReference type="InterPro" id="IPR019734">
    <property type="entry name" value="TPR_rpt"/>
</dbReference>
<keyword evidence="2 3" id="KW-0802">TPR repeat</keyword>
<dbReference type="InterPro" id="IPR052628">
    <property type="entry name" value="CFAP70"/>
</dbReference>
<gene>
    <name evidence="5" type="ORF">R1sor_004333</name>
</gene>
<dbReference type="PANTHER" id="PTHR44314">
    <property type="entry name" value="CILIA- AND FLAGELLA-ASSOCIATED PROTEIN 70"/>
    <property type="match status" value="1"/>
</dbReference>
<dbReference type="PANTHER" id="PTHR44314:SF1">
    <property type="entry name" value="CILIA- AND FLAGELLA-ASSOCIATED PROTEIN 70"/>
    <property type="match status" value="1"/>
</dbReference>
<evidence type="ECO:0008006" key="7">
    <source>
        <dbReference type="Google" id="ProtNLM"/>
    </source>
</evidence>
<evidence type="ECO:0000256" key="4">
    <source>
        <dbReference type="SAM" id="MobiDB-lite"/>
    </source>
</evidence>
<protein>
    <recommendedName>
        <fullName evidence="7">Acetyltransferase</fullName>
    </recommendedName>
</protein>
<dbReference type="SUPFAM" id="SSF48452">
    <property type="entry name" value="TPR-like"/>
    <property type="match status" value="2"/>
</dbReference>
<dbReference type="InterPro" id="IPR011990">
    <property type="entry name" value="TPR-like_helical_dom_sf"/>
</dbReference>
<feature type="region of interest" description="Disordered" evidence="4">
    <location>
        <begin position="109"/>
        <end position="166"/>
    </location>
</feature>
<feature type="compositionally biased region" description="Basic and acidic residues" evidence="4">
    <location>
        <begin position="255"/>
        <end position="282"/>
    </location>
</feature>
<dbReference type="Pfam" id="PF13181">
    <property type="entry name" value="TPR_8"/>
    <property type="match status" value="1"/>
</dbReference>
<reference evidence="5 6" key="1">
    <citation type="submission" date="2024-09" db="EMBL/GenBank/DDBJ databases">
        <title>Chromosome-scale assembly of Riccia sorocarpa.</title>
        <authorList>
            <person name="Paukszto L."/>
        </authorList>
    </citation>
    <scope>NUCLEOTIDE SEQUENCE [LARGE SCALE GENOMIC DNA]</scope>
    <source>
        <strain evidence="5">LP-2024</strain>
        <tissue evidence="5">Aerial parts of the thallus</tissue>
    </source>
</reference>
<feature type="region of interest" description="Disordered" evidence="4">
    <location>
        <begin position="46"/>
        <end position="95"/>
    </location>
</feature>
<feature type="repeat" description="TPR" evidence="3">
    <location>
        <begin position="1150"/>
        <end position="1183"/>
    </location>
</feature>
<organism evidence="5 6">
    <name type="scientific">Riccia sorocarpa</name>
    <dbReference type="NCBI Taxonomy" id="122646"/>
    <lineage>
        <taxon>Eukaryota</taxon>
        <taxon>Viridiplantae</taxon>
        <taxon>Streptophyta</taxon>
        <taxon>Embryophyta</taxon>
        <taxon>Marchantiophyta</taxon>
        <taxon>Marchantiopsida</taxon>
        <taxon>Marchantiidae</taxon>
        <taxon>Marchantiales</taxon>
        <taxon>Ricciaceae</taxon>
        <taxon>Riccia</taxon>
    </lineage>
</organism>
<feature type="region of interest" description="Disordered" evidence="4">
    <location>
        <begin position="242"/>
        <end position="301"/>
    </location>
</feature>
<dbReference type="SMART" id="SM00028">
    <property type="entry name" value="TPR"/>
    <property type="match status" value="5"/>
</dbReference>
<accession>A0ABD3HJB6</accession>
<evidence type="ECO:0000256" key="2">
    <source>
        <dbReference type="ARBA" id="ARBA00022803"/>
    </source>
</evidence>
<dbReference type="Gene3D" id="1.25.40.10">
    <property type="entry name" value="Tetratricopeptide repeat domain"/>
    <property type="match status" value="2"/>
</dbReference>
<dbReference type="Proteomes" id="UP001633002">
    <property type="component" value="Unassembled WGS sequence"/>
</dbReference>
<feature type="compositionally biased region" description="Low complexity" evidence="4">
    <location>
        <begin position="109"/>
        <end position="123"/>
    </location>
</feature>
<evidence type="ECO:0000313" key="5">
    <source>
        <dbReference type="EMBL" id="KAL3690682.1"/>
    </source>
</evidence>
<proteinExistence type="predicted"/>
<evidence type="ECO:0000313" key="6">
    <source>
        <dbReference type="Proteomes" id="UP001633002"/>
    </source>
</evidence>
<dbReference type="PROSITE" id="PS50005">
    <property type="entry name" value="TPR"/>
    <property type="match status" value="1"/>
</dbReference>
<sequence length="1351" mass="153424">METKEWPLRYEDIDIPVPEDPPVRYALTVKIVRGEKLWPVEQGVLAVPPAPVDENPKTPDVSSKGVSKGGPKTPEASQKLVESVPEDAHSVPPGEKLFSKASVSFKFPGVPIPETGPEIGEPVAPEPQPPPPDPPPALSQDGDDQLSDSDVPPPPPPPSGSPTTTFGLLACKEFEVRSNYTLWNRLLQEPMEITVYWTSPSGAIRKPIGRVLVNLFPALALNGEEDVLDIIAKVEKISEPPAVEDKAPKGKKVKKEKEKDKVKEKEKEKEKPEKPEKVEKGDKKSKKKKKDAADEGPLEEIMPELPEDAVLHIVVSTSTPFWSELNRVHGLVMETSIHAVRNLPPMVQEFGSRAGGNSEKLVEKGEKVEKADKSNKVSKANKGDPFWYKLVANFPGFVGTSWWENIQGVQLEDRAFLQRITLEAGKVEKEQIPPPVPEPEPEPETEFEPGSEEAIWHARVKSYNKLVDQMIDKEENLVRMDEKEAAKRKQEHRRKMELQKKLLCCERSLEDEDEDEINREEVHIDPIITAPTERTIIKWPSEFSPTSKRFIPGTAVLELLEMVKMGKRFRGELARYLKQPTDLLDASFEKYHGCFCLDLSGFLEEGVTNLELEIPFEQFTRVGTDHGVTLCEIPPKPTAVGKKTPKAVEDDDPLPVSVDPENILPNTSWQASQALVLISIRTDKPMMPVWEAPPQPDMTLEEVIPPRKKALTVYDAVKLATQKFSDFVSSAADDLIDMYQEIMNENKTKEEGSDDDHSLSPKFSRRIETKGEVRKKMVKMLRKSGTWNDMVEEMKVRVLKVAAEKYREKRREAVDAGKFEFCNDLYITLAEVIHNTLKELMLKKRELKEVEAVKDIDRLRALADEYEVYEDWTSAYRCHQERLKGDNMKNADLWFEFASFCMRVRPKDHGKAEECWREALTLNKNHLLSLQALGCLMWHRGFLTQAEVLLRSAIDTHSLEEYISWVLISQVYAAQGKADNERACLRKAEKLYNKARSHNYRTQYSLPHQLLSPLLQFPFSLAHIVHTTKQTSSVFIDAILFLLDLHLPNEAQTLLKLDSDIYSCTLDNKWCRMRASELVGDLEAAGGYTKEALAISKEHDVTWMLAGHLRYNFIPTIELPAALQACLWKGAIDAYSKYNRYWGTKKDMYQHVYLEMGMAYFKLSQFDQARKTFLRGCTVKPTSPSLWLASGIAYYFLGDMKHAELALVEGNVLDVQNFQIWAYLTLVCLRMGRDEEAENSFQQALKTNLDPQLLAIIAEHFCNAGNFRDADTAFTESLKLKEVAGVRFNRADMYFRTGKLLEAKKDYNIVVKLPDVEPLMHSTAIARLTELQDVSEPMPVNRFPQHQNYEV</sequence>
<evidence type="ECO:0000256" key="1">
    <source>
        <dbReference type="ARBA" id="ARBA00022737"/>
    </source>
</evidence>
<name>A0ABD3HJB6_9MARC</name>
<keyword evidence="1" id="KW-0677">Repeat</keyword>